<feature type="transmembrane region" description="Helical" evidence="1">
    <location>
        <begin position="57"/>
        <end position="75"/>
    </location>
</feature>
<keyword evidence="1" id="KW-1133">Transmembrane helix</keyword>
<evidence type="ECO:0000313" key="3">
    <source>
        <dbReference type="Proteomes" id="UP000323380"/>
    </source>
</evidence>
<gene>
    <name evidence="2" type="ORF">FXF69_05065</name>
</gene>
<accession>A0A5D0NV49</accession>
<dbReference type="RefSeq" id="WP_067889136.1">
    <property type="nucleotide sequence ID" value="NZ_VSFG01000001.1"/>
</dbReference>
<proteinExistence type="predicted"/>
<sequence length="106" mass="10743">MLIAAATGGDGVLAGDLIDWVQLKEGEIKGLVPGLLWLAAVFFAIVAWVVARSWKKAMVAGIGGAIVIAVVNQLGNLSDKVGTEIEGAPARPPAVVVAADGARTPT</sequence>
<organism evidence="2 3">
    <name type="scientific">Actinomadura chibensis</name>
    <dbReference type="NCBI Taxonomy" id="392828"/>
    <lineage>
        <taxon>Bacteria</taxon>
        <taxon>Bacillati</taxon>
        <taxon>Actinomycetota</taxon>
        <taxon>Actinomycetes</taxon>
        <taxon>Streptosporangiales</taxon>
        <taxon>Thermomonosporaceae</taxon>
        <taxon>Actinomadura</taxon>
    </lineage>
</organism>
<dbReference type="Proteomes" id="UP000323380">
    <property type="component" value="Unassembled WGS sequence"/>
</dbReference>
<evidence type="ECO:0000256" key="1">
    <source>
        <dbReference type="SAM" id="Phobius"/>
    </source>
</evidence>
<feature type="transmembrane region" description="Helical" evidence="1">
    <location>
        <begin position="30"/>
        <end position="50"/>
    </location>
</feature>
<evidence type="ECO:0008006" key="4">
    <source>
        <dbReference type="Google" id="ProtNLM"/>
    </source>
</evidence>
<keyword evidence="1" id="KW-0472">Membrane</keyword>
<dbReference type="EMBL" id="VSFG01000001">
    <property type="protein sequence ID" value="TYB48560.1"/>
    <property type="molecule type" value="Genomic_DNA"/>
</dbReference>
<evidence type="ECO:0000313" key="2">
    <source>
        <dbReference type="EMBL" id="TYB48560.1"/>
    </source>
</evidence>
<protein>
    <recommendedName>
        <fullName evidence="4">TrbC/VirB2 family protein</fullName>
    </recommendedName>
</protein>
<comment type="caution">
    <text evidence="2">The sequence shown here is derived from an EMBL/GenBank/DDBJ whole genome shotgun (WGS) entry which is preliminary data.</text>
</comment>
<reference evidence="2 3" key="1">
    <citation type="submission" date="2019-08" db="EMBL/GenBank/DDBJ databases">
        <title>Actinomadura sp. nov. CYP1-5 isolated from mountain soil.</title>
        <authorList>
            <person name="Songsumanus A."/>
            <person name="Kuncharoen N."/>
            <person name="Kudo T."/>
            <person name="Yuki M."/>
            <person name="Igarashi Y."/>
            <person name="Tanasupawat S."/>
        </authorList>
    </citation>
    <scope>NUCLEOTIDE SEQUENCE [LARGE SCALE GENOMIC DNA]</scope>
    <source>
        <strain evidence="2 3">JCM 14158</strain>
    </source>
</reference>
<dbReference type="AlphaFoldDB" id="A0A5D0NV49"/>
<keyword evidence="1" id="KW-0812">Transmembrane</keyword>
<dbReference type="STRING" id="1220554.GCA_001552135_02317"/>
<name>A0A5D0NV49_9ACTN</name>
<keyword evidence="3" id="KW-1185">Reference proteome</keyword>